<dbReference type="SUPFAM" id="SSF47473">
    <property type="entry name" value="EF-hand"/>
    <property type="match status" value="1"/>
</dbReference>
<evidence type="ECO:0000256" key="1">
    <source>
        <dbReference type="ARBA" id="ARBA00022837"/>
    </source>
</evidence>
<evidence type="ECO:0000259" key="3">
    <source>
        <dbReference type="PROSITE" id="PS50222"/>
    </source>
</evidence>
<dbReference type="Proteomes" id="UP000649617">
    <property type="component" value="Unassembled WGS sequence"/>
</dbReference>
<evidence type="ECO:0000256" key="2">
    <source>
        <dbReference type="SAM" id="Phobius"/>
    </source>
</evidence>
<keyword evidence="2" id="KW-0812">Transmembrane</keyword>
<proteinExistence type="predicted"/>
<keyword evidence="2" id="KW-0472">Membrane</keyword>
<dbReference type="GO" id="GO:0005509">
    <property type="term" value="F:calcium ion binding"/>
    <property type="evidence" value="ECO:0007669"/>
    <property type="project" value="InterPro"/>
</dbReference>
<dbReference type="PROSITE" id="PS50222">
    <property type="entry name" value="EF_HAND_2"/>
    <property type="match status" value="1"/>
</dbReference>
<keyword evidence="5" id="KW-1185">Reference proteome</keyword>
<name>A0A812XQH3_SYMPI</name>
<feature type="domain" description="EF-hand" evidence="3">
    <location>
        <begin position="129"/>
        <end position="164"/>
    </location>
</feature>
<dbReference type="InterPro" id="IPR011992">
    <property type="entry name" value="EF-hand-dom_pair"/>
</dbReference>
<feature type="transmembrane region" description="Helical" evidence="2">
    <location>
        <begin position="174"/>
        <end position="197"/>
    </location>
</feature>
<dbReference type="Gene3D" id="1.10.238.10">
    <property type="entry name" value="EF-hand"/>
    <property type="match status" value="1"/>
</dbReference>
<sequence>MASSKEESAEYDPWFDQISLGIAPADDAVGGSTGNTKVVIKNPDGSTVDVDSLNVSDKMKDLLKAVDSDGGGTLDDTNVQHALQLFGTMKEVFGSKGTMSHKEAENGLHLLQQLFKDKAANAHEVSYMHMPECVQEVMKEWDLDRSGSVSVVELSAAAKAHRKVKEEGRIMRRIIVALSAVIVLLLTGMFVMSYLAVDMAKDLT</sequence>
<reference evidence="4" key="1">
    <citation type="submission" date="2021-02" db="EMBL/GenBank/DDBJ databases">
        <authorList>
            <person name="Dougan E. K."/>
            <person name="Rhodes N."/>
            <person name="Thang M."/>
            <person name="Chan C."/>
        </authorList>
    </citation>
    <scope>NUCLEOTIDE SEQUENCE</scope>
</reference>
<protein>
    <recommendedName>
        <fullName evidence="3">EF-hand domain-containing protein</fullName>
    </recommendedName>
</protein>
<evidence type="ECO:0000313" key="5">
    <source>
        <dbReference type="Proteomes" id="UP000649617"/>
    </source>
</evidence>
<keyword evidence="2" id="KW-1133">Transmembrane helix</keyword>
<dbReference type="EMBL" id="CAJNIZ010046438">
    <property type="protein sequence ID" value="CAE7748574.1"/>
    <property type="molecule type" value="Genomic_DNA"/>
</dbReference>
<dbReference type="InterPro" id="IPR018247">
    <property type="entry name" value="EF_Hand_1_Ca_BS"/>
</dbReference>
<evidence type="ECO:0000313" key="4">
    <source>
        <dbReference type="EMBL" id="CAE7748574.1"/>
    </source>
</evidence>
<comment type="caution">
    <text evidence="4">The sequence shown here is derived from an EMBL/GenBank/DDBJ whole genome shotgun (WGS) entry which is preliminary data.</text>
</comment>
<gene>
    <name evidence="4" type="ORF">SPIL2461_LOCUS21643</name>
</gene>
<dbReference type="PROSITE" id="PS00018">
    <property type="entry name" value="EF_HAND_1"/>
    <property type="match status" value="1"/>
</dbReference>
<accession>A0A812XQH3</accession>
<dbReference type="OrthoDB" id="431990at2759"/>
<dbReference type="AlphaFoldDB" id="A0A812XQH3"/>
<keyword evidence="1" id="KW-0106">Calcium</keyword>
<organism evidence="4 5">
    <name type="scientific">Symbiodinium pilosum</name>
    <name type="common">Dinoflagellate</name>
    <dbReference type="NCBI Taxonomy" id="2952"/>
    <lineage>
        <taxon>Eukaryota</taxon>
        <taxon>Sar</taxon>
        <taxon>Alveolata</taxon>
        <taxon>Dinophyceae</taxon>
        <taxon>Suessiales</taxon>
        <taxon>Symbiodiniaceae</taxon>
        <taxon>Symbiodinium</taxon>
    </lineage>
</organism>
<dbReference type="InterPro" id="IPR002048">
    <property type="entry name" value="EF_hand_dom"/>
</dbReference>